<gene>
    <name evidence="4" type="ORF">JO379_000772</name>
</gene>
<evidence type="ECO:0000313" key="4">
    <source>
        <dbReference type="EMBL" id="MBP2401303.1"/>
    </source>
</evidence>
<keyword evidence="2" id="KW-0732">Signal</keyword>
<feature type="chain" id="PRO_5047526826" description="Deoxyribonuclease NucA/NucB domain-containing protein" evidence="2">
    <location>
        <begin position="35"/>
        <end position="496"/>
    </location>
</feature>
<feature type="domain" description="Deoxyribonuclease NucA/NucB" evidence="3">
    <location>
        <begin position="396"/>
        <end position="486"/>
    </location>
</feature>
<dbReference type="Proteomes" id="UP001519291">
    <property type="component" value="Unassembled WGS sequence"/>
</dbReference>
<reference evidence="4 5" key="1">
    <citation type="submission" date="2021-03" db="EMBL/GenBank/DDBJ databases">
        <title>Sequencing the genomes of 1000 actinobacteria strains.</title>
        <authorList>
            <person name="Klenk H.-P."/>
        </authorList>
    </citation>
    <scope>NUCLEOTIDE SEQUENCE [LARGE SCALE GENOMIC DNA]</scope>
    <source>
        <strain evidence="4 5">DSM 41480</strain>
    </source>
</reference>
<evidence type="ECO:0000256" key="1">
    <source>
        <dbReference type="SAM" id="MobiDB-lite"/>
    </source>
</evidence>
<comment type="caution">
    <text evidence="4">The sequence shown here is derived from an EMBL/GenBank/DDBJ whole genome shotgun (WGS) entry which is preliminary data.</text>
</comment>
<feature type="region of interest" description="Disordered" evidence="1">
    <location>
        <begin position="442"/>
        <end position="463"/>
    </location>
</feature>
<keyword evidence="5" id="KW-1185">Reference proteome</keyword>
<feature type="compositionally biased region" description="Basic and acidic residues" evidence="1">
    <location>
        <begin position="371"/>
        <end position="397"/>
    </location>
</feature>
<feature type="compositionally biased region" description="Acidic residues" evidence="1">
    <location>
        <begin position="122"/>
        <end position="136"/>
    </location>
</feature>
<name>A0ABS4XXQ5_9ACTN</name>
<proteinExistence type="predicted"/>
<feature type="region of interest" description="Disordered" evidence="1">
    <location>
        <begin position="366"/>
        <end position="397"/>
    </location>
</feature>
<feature type="region of interest" description="Disordered" evidence="1">
    <location>
        <begin position="77"/>
        <end position="136"/>
    </location>
</feature>
<evidence type="ECO:0000313" key="5">
    <source>
        <dbReference type="Proteomes" id="UP001519291"/>
    </source>
</evidence>
<evidence type="ECO:0000256" key="2">
    <source>
        <dbReference type="SAM" id="SignalP"/>
    </source>
</evidence>
<sequence length="496" mass="53670">MRPRISARSRRRLRGLALFATVAVLLPLASPASATDSPADELSVETYMLPAGTPVPPLEELQSDAAFDSFRSRIRASAEGDTRAAAETIGPAASYEPRTAEPSTTEADTGADVGTPAGDVTAEAESDPADDVSDDPELAAAAATYPEPPHTMSFDECKAGLGTKNKLFIKSRFAVCTGASFIQFWRQNKKPVGESAFDVRVIGTIAKGSREMKAQVYFSNFAKTGKTATGGLMITPRMTVPQKWPASAKATQGGSIPGAQSFDALARQKPATFMHSVTVAAGQGTTRDDLVFAVYEPAIKIMPPAGWGMTGDMGGKLFFLAPRWDTAKYVTKRGGAVFSNIVTLPYSSKQGAPEKEVAEHIRDAYNNTPDIRPKNAHRDIPGRDLKKPLHRLFHDTKRRDANRNAAIKVCEENWGKNYPQDPQNPNRKRECDEFPFASTYEGSARKKYEPSTPANNFSARPLTRADNGAGGTILSVFYKRNRLIDGSDDGFLVSVK</sequence>
<protein>
    <recommendedName>
        <fullName evidence="3">Deoxyribonuclease NucA/NucB domain-containing protein</fullName>
    </recommendedName>
</protein>
<dbReference type="InterPro" id="IPR029476">
    <property type="entry name" value="DNase_NucA_NucB"/>
</dbReference>
<dbReference type="GeneID" id="91567647"/>
<evidence type="ECO:0000259" key="3">
    <source>
        <dbReference type="Pfam" id="PF14040"/>
    </source>
</evidence>
<dbReference type="Pfam" id="PF14040">
    <property type="entry name" value="DNase_NucA_NucB"/>
    <property type="match status" value="1"/>
</dbReference>
<accession>A0ABS4XXQ5</accession>
<dbReference type="EMBL" id="JAGIOH010000001">
    <property type="protein sequence ID" value="MBP2401303.1"/>
    <property type="molecule type" value="Genomic_DNA"/>
</dbReference>
<feature type="signal peptide" evidence="2">
    <location>
        <begin position="1"/>
        <end position="34"/>
    </location>
</feature>
<organism evidence="4 5">
    <name type="scientific">Streptomyces syringium</name>
    <dbReference type="NCBI Taxonomy" id="76729"/>
    <lineage>
        <taxon>Bacteria</taxon>
        <taxon>Bacillati</taxon>
        <taxon>Actinomycetota</taxon>
        <taxon>Actinomycetes</taxon>
        <taxon>Kitasatosporales</taxon>
        <taxon>Streptomycetaceae</taxon>
        <taxon>Streptomyces</taxon>
    </lineage>
</organism>
<dbReference type="RefSeq" id="WP_130880844.1">
    <property type="nucleotide sequence ID" value="NZ_JAGIOH010000001.1"/>
</dbReference>